<dbReference type="OrthoDB" id="6369905at2759"/>
<keyword evidence="4" id="KW-0999">Mitochondrion inner membrane</keyword>
<evidence type="ECO:0000256" key="11">
    <source>
        <dbReference type="ARBA" id="ARBA00041372"/>
    </source>
</evidence>
<dbReference type="EMBL" id="KV454408">
    <property type="protein sequence ID" value="ODQ66379.1"/>
    <property type="molecule type" value="Genomic_DNA"/>
</dbReference>
<gene>
    <name evidence="16" type="ORF">NADFUDRAFT_82214</name>
</gene>
<evidence type="ECO:0000256" key="2">
    <source>
        <dbReference type="ARBA" id="ARBA00022448"/>
    </source>
</evidence>
<dbReference type="AlphaFoldDB" id="A0A1E3PLR9"/>
<keyword evidence="17" id="KW-1185">Reference proteome</keyword>
<keyword evidence="5" id="KW-0809">Transit peptide</keyword>
<dbReference type="SUPFAM" id="SSF63411">
    <property type="entry name" value="LuxS/MPP-like metallohydrolase"/>
    <property type="match status" value="2"/>
</dbReference>
<dbReference type="InterPro" id="IPR011765">
    <property type="entry name" value="Pept_M16_N"/>
</dbReference>
<dbReference type="Proteomes" id="UP000095009">
    <property type="component" value="Unassembled WGS sequence"/>
</dbReference>
<dbReference type="GO" id="GO:0016787">
    <property type="term" value="F:hydrolase activity"/>
    <property type="evidence" value="ECO:0007669"/>
    <property type="project" value="UniProtKB-KW"/>
</dbReference>
<dbReference type="Pfam" id="PF00675">
    <property type="entry name" value="Peptidase_M16"/>
    <property type="match status" value="1"/>
</dbReference>
<protein>
    <recommendedName>
        <fullName evidence="10">Cytochrome b-c1 complex subunit 2, mitochondrial</fullName>
    </recommendedName>
    <alternativeName>
        <fullName evidence="12">Complex III subunit 2</fullName>
    </alternativeName>
    <alternativeName>
        <fullName evidence="11">Core protein II</fullName>
    </alternativeName>
    <alternativeName>
        <fullName evidence="13">Ubiquinol-cytochrome-c reductase complex core protein 2</fullName>
    </alternativeName>
</protein>
<name>A0A1E3PLR9_9ASCO</name>
<keyword evidence="2" id="KW-0813">Transport</keyword>
<dbReference type="PROSITE" id="PS50065">
    <property type="entry name" value="HMG_COA_REDUCTASE_4"/>
    <property type="match status" value="1"/>
</dbReference>
<keyword evidence="8" id="KW-0472">Membrane</keyword>
<keyword evidence="3" id="KW-0679">Respiratory chain</keyword>
<evidence type="ECO:0000256" key="8">
    <source>
        <dbReference type="ARBA" id="ARBA00023136"/>
    </source>
</evidence>
<keyword evidence="16" id="KW-0378">Hydrolase</keyword>
<evidence type="ECO:0000256" key="5">
    <source>
        <dbReference type="ARBA" id="ARBA00022946"/>
    </source>
</evidence>
<evidence type="ECO:0000256" key="4">
    <source>
        <dbReference type="ARBA" id="ARBA00022792"/>
    </source>
</evidence>
<dbReference type="InterPro" id="IPR050361">
    <property type="entry name" value="MPP/UQCRC_Complex"/>
</dbReference>
<dbReference type="STRING" id="857566.A0A1E3PLR9"/>
<evidence type="ECO:0000256" key="1">
    <source>
        <dbReference type="ARBA" id="ARBA00004443"/>
    </source>
</evidence>
<evidence type="ECO:0000256" key="9">
    <source>
        <dbReference type="ARBA" id="ARBA00038146"/>
    </source>
</evidence>
<dbReference type="Pfam" id="PF05193">
    <property type="entry name" value="Peptidase_M16_C"/>
    <property type="match status" value="1"/>
</dbReference>
<evidence type="ECO:0000256" key="3">
    <source>
        <dbReference type="ARBA" id="ARBA00022660"/>
    </source>
</evidence>
<evidence type="ECO:0000256" key="6">
    <source>
        <dbReference type="ARBA" id="ARBA00022982"/>
    </source>
</evidence>
<dbReference type="FunFam" id="3.30.830.10:FF:000021">
    <property type="entry name" value="Cytochrome b-c1 complex subunit 2"/>
    <property type="match status" value="1"/>
</dbReference>
<evidence type="ECO:0000256" key="13">
    <source>
        <dbReference type="ARBA" id="ARBA00042707"/>
    </source>
</evidence>
<evidence type="ECO:0000256" key="7">
    <source>
        <dbReference type="ARBA" id="ARBA00023128"/>
    </source>
</evidence>
<dbReference type="InterPro" id="IPR002202">
    <property type="entry name" value="HMG_CoA_Rdtase"/>
</dbReference>
<evidence type="ECO:0000313" key="17">
    <source>
        <dbReference type="Proteomes" id="UP000095009"/>
    </source>
</evidence>
<keyword evidence="7" id="KW-0496">Mitochondrion</keyword>
<dbReference type="GO" id="GO:0004420">
    <property type="term" value="F:hydroxymethylglutaryl-CoA reductase (NADPH) activity"/>
    <property type="evidence" value="ECO:0007669"/>
    <property type="project" value="InterPro"/>
</dbReference>
<evidence type="ECO:0000256" key="12">
    <source>
        <dbReference type="ARBA" id="ARBA00041778"/>
    </source>
</evidence>
<organism evidence="16 17">
    <name type="scientific">Nadsonia fulvescens var. elongata DSM 6958</name>
    <dbReference type="NCBI Taxonomy" id="857566"/>
    <lineage>
        <taxon>Eukaryota</taxon>
        <taxon>Fungi</taxon>
        <taxon>Dikarya</taxon>
        <taxon>Ascomycota</taxon>
        <taxon>Saccharomycotina</taxon>
        <taxon>Dipodascomycetes</taxon>
        <taxon>Dipodascales</taxon>
        <taxon>Dipodascales incertae sedis</taxon>
        <taxon>Nadsonia</taxon>
    </lineage>
</organism>
<evidence type="ECO:0000259" key="15">
    <source>
        <dbReference type="Pfam" id="PF05193"/>
    </source>
</evidence>
<dbReference type="GO" id="GO:0005743">
    <property type="term" value="C:mitochondrial inner membrane"/>
    <property type="evidence" value="ECO:0007669"/>
    <property type="project" value="UniProtKB-SubCell"/>
</dbReference>
<keyword evidence="6" id="KW-0249">Electron transport</keyword>
<evidence type="ECO:0000259" key="14">
    <source>
        <dbReference type="Pfam" id="PF00675"/>
    </source>
</evidence>
<accession>A0A1E3PLR9</accession>
<dbReference type="GO" id="GO:0046872">
    <property type="term" value="F:metal ion binding"/>
    <property type="evidence" value="ECO:0007669"/>
    <property type="project" value="InterPro"/>
</dbReference>
<comment type="subcellular location">
    <subcellularLocation>
        <location evidence="1">Mitochondrion inner membrane</location>
        <topology evidence="1">Peripheral membrane protein</topology>
        <orientation evidence="1">Matrix side</orientation>
    </subcellularLocation>
</comment>
<reference evidence="16 17" key="1">
    <citation type="journal article" date="2016" name="Proc. Natl. Acad. Sci. U.S.A.">
        <title>Comparative genomics of biotechnologically important yeasts.</title>
        <authorList>
            <person name="Riley R."/>
            <person name="Haridas S."/>
            <person name="Wolfe K.H."/>
            <person name="Lopes M.R."/>
            <person name="Hittinger C.T."/>
            <person name="Goeker M."/>
            <person name="Salamov A.A."/>
            <person name="Wisecaver J.H."/>
            <person name="Long T.M."/>
            <person name="Calvey C.H."/>
            <person name="Aerts A.L."/>
            <person name="Barry K.W."/>
            <person name="Choi C."/>
            <person name="Clum A."/>
            <person name="Coughlan A.Y."/>
            <person name="Deshpande S."/>
            <person name="Douglass A.P."/>
            <person name="Hanson S.J."/>
            <person name="Klenk H.-P."/>
            <person name="LaButti K.M."/>
            <person name="Lapidus A."/>
            <person name="Lindquist E.A."/>
            <person name="Lipzen A.M."/>
            <person name="Meier-Kolthoff J.P."/>
            <person name="Ohm R.A."/>
            <person name="Otillar R.P."/>
            <person name="Pangilinan J.L."/>
            <person name="Peng Y."/>
            <person name="Rokas A."/>
            <person name="Rosa C.A."/>
            <person name="Scheuner C."/>
            <person name="Sibirny A.A."/>
            <person name="Slot J.C."/>
            <person name="Stielow J.B."/>
            <person name="Sun H."/>
            <person name="Kurtzman C.P."/>
            <person name="Blackwell M."/>
            <person name="Grigoriev I.V."/>
            <person name="Jeffries T.W."/>
        </authorList>
    </citation>
    <scope>NUCLEOTIDE SEQUENCE [LARGE SCALE GENOMIC DNA]</scope>
    <source>
        <strain evidence="16 17">DSM 6958</strain>
    </source>
</reference>
<feature type="domain" description="Peptidase M16 N-terminal" evidence="14">
    <location>
        <begin position="35"/>
        <end position="170"/>
    </location>
</feature>
<dbReference type="Gene3D" id="3.30.830.10">
    <property type="entry name" value="Metalloenzyme, LuxS/M16 peptidase-like"/>
    <property type="match status" value="2"/>
</dbReference>
<feature type="domain" description="Peptidase M16 C-terminal" evidence="15">
    <location>
        <begin position="177"/>
        <end position="345"/>
    </location>
</feature>
<dbReference type="PANTHER" id="PTHR11851">
    <property type="entry name" value="METALLOPROTEASE"/>
    <property type="match status" value="1"/>
</dbReference>
<dbReference type="GO" id="GO:0015936">
    <property type="term" value="P:coenzyme A metabolic process"/>
    <property type="evidence" value="ECO:0007669"/>
    <property type="project" value="InterPro"/>
</dbReference>
<evidence type="ECO:0000256" key="10">
    <source>
        <dbReference type="ARBA" id="ARBA00040751"/>
    </source>
</evidence>
<comment type="similarity">
    <text evidence="9">Belongs to the peptidase M16 family. UQCRC2/QCR2 subfamily.</text>
</comment>
<dbReference type="InterPro" id="IPR011249">
    <property type="entry name" value="Metalloenz_LuxS/M16"/>
</dbReference>
<dbReference type="InterPro" id="IPR007863">
    <property type="entry name" value="Peptidase_M16_C"/>
</dbReference>
<dbReference type="PANTHER" id="PTHR11851:SF209">
    <property type="entry name" value="CYTOCHROME B-C1 COMPLEX SUBUNIT 2, MITOCHONDRIAL"/>
    <property type="match status" value="1"/>
</dbReference>
<evidence type="ECO:0000313" key="16">
    <source>
        <dbReference type="EMBL" id="ODQ66379.1"/>
    </source>
</evidence>
<sequence length="416" mass="42669">MFAISRSKVIASSTRCFSTLESAGVKIAAQQEGASAYGSKLSVVVRGGSRYNTKPGVAHVLEKFAFKNNNHKSALRLTREAELVGAQLTSGVSRENIVLSANFLKEDLEYFVQNLGAVVNGTVFNKYELVERVAPLVAAEVNHANSDPVYLATEAAYETAFRSGLGNSVLAEAHSPVTIEDVVDYASKVYNKSNIALVASGVIPADLQKFVANSYFAELSAGSALKAESVKTFSGESRIKAAGVNAVTVAFPIQGASSAALAVLAKVVGGKSHIKWANSSSLLGSVAGGVEVSTSVASFSDASLFYITISGASASAVSSAAKEAVAAIKTAAAGVSDAALAAANAQAKLEAAAVFESFSNEIVGQQALSGSKVGLASLAKVSAEQVKDAAASLLKGKTVVSVVGNTHELPHADELF</sequence>
<proteinExistence type="inferred from homology"/>